<keyword evidence="3" id="KW-1185">Reference proteome</keyword>
<evidence type="ECO:0000256" key="1">
    <source>
        <dbReference type="SAM" id="Coils"/>
    </source>
</evidence>
<dbReference type="RefSeq" id="WP_146169690.1">
    <property type="nucleotide sequence ID" value="NZ_QBKT01000001.1"/>
</dbReference>
<dbReference type="Proteomes" id="UP000244090">
    <property type="component" value="Unassembled WGS sequence"/>
</dbReference>
<keyword evidence="1" id="KW-0175">Coiled coil</keyword>
<evidence type="ECO:0000313" key="2">
    <source>
        <dbReference type="EMBL" id="PTX63605.1"/>
    </source>
</evidence>
<comment type="caution">
    <text evidence="2">The sequence shown here is derived from an EMBL/GenBank/DDBJ whole genome shotgun (WGS) entry which is preliminary data.</text>
</comment>
<protein>
    <submittedName>
        <fullName evidence="2">Uncharacterized protein</fullName>
    </submittedName>
</protein>
<dbReference type="AlphaFoldDB" id="A0A2T6C5P0"/>
<name>A0A2T6C5P0_9FLAO</name>
<sequence length="66" mass="7699">MRMFGVGWFLGDVFDFLFMDDLTKRIREQQKQIDLIQSKLEKAEQNGFTKDSQQDILAQSKSLLNG</sequence>
<reference evidence="2 3" key="1">
    <citation type="submission" date="2018-04" db="EMBL/GenBank/DDBJ databases">
        <title>Genomic Encyclopedia of Archaeal and Bacterial Type Strains, Phase II (KMG-II): from individual species to whole genera.</title>
        <authorList>
            <person name="Goeker M."/>
        </authorList>
    </citation>
    <scope>NUCLEOTIDE SEQUENCE [LARGE SCALE GENOMIC DNA]</scope>
    <source>
        <strain evidence="2 3">DSM 25731</strain>
    </source>
</reference>
<organism evidence="2 3">
    <name type="scientific">Kordia periserrulae</name>
    <dbReference type="NCBI Taxonomy" id="701523"/>
    <lineage>
        <taxon>Bacteria</taxon>
        <taxon>Pseudomonadati</taxon>
        <taxon>Bacteroidota</taxon>
        <taxon>Flavobacteriia</taxon>
        <taxon>Flavobacteriales</taxon>
        <taxon>Flavobacteriaceae</taxon>
        <taxon>Kordia</taxon>
    </lineage>
</organism>
<gene>
    <name evidence="2" type="ORF">C8N46_101206</name>
</gene>
<accession>A0A2T6C5P0</accession>
<feature type="coiled-coil region" evidence="1">
    <location>
        <begin position="19"/>
        <end position="46"/>
    </location>
</feature>
<proteinExistence type="predicted"/>
<dbReference type="EMBL" id="QBKT01000001">
    <property type="protein sequence ID" value="PTX63605.1"/>
    <property type="molecule type" value="Genomic_DNA"/>
</dbReference>
<evidence type="ECO:0000313" key="3">
    <source>
        <dbReference type="Proteomes" id="UP000244090"/>
    </source>
</evidence>
<dbReference type="OrthoDB" id="517416at2"/>